<reference evidence="2" key="1">
    <citation type="journal article" date="2019" name="Int. J. Syst. Evol. Microbiol.">
        <title>The Global Catalogue of Microorganisms (GCM) 10K type strain sequencing project: providing services to taxonomists for standard genome sequencing and annotation.</title>
        <authorList>
            <consortium name="The Broad Institute Genomics Platform"/>
            <consortium name="The Broad Institute Genome Sequencing Center for Infectious Disease"/>
            <person name="Wu L."/>
            <person name="Ma J."/>
        </authorList>
    </citation>
    <scope>NUCLEOTIDE SEQUENCE [LARGE SCALE GENOMIC DNA]</scope>
    <source>
        <strain evidence="2">JCM 14718</strain>
    </source>
</reference>
<proteinExistence type="predicted"/>
<dbReference type="PANTHER" id="PTHR38567">
    <property type="entry name" value="DUF4291 DOMAIN-CONTAINING PROTEIN"/>
    <property type="match status" value="1"/>
</dbReference>
<comment type="caution">
    <text evidence="1">The sequence shown here is derived from an EMBL/GenBank/DDBJ whole genome shotgun (WGS) entry which is preliminary data.</text>
</comment>
<evidence type="ECO:0000313" key="1">
    <source>
        <dbReference type="EMBL" id="GAA1685486.1"/>
    </source>
</evidence>
<dbReference type="RefSeq" id="WP_344311614.1">
    <property type="nucleotide sequence ID" value="NZ_BAAANY010000013.1"/>
</dbReference>
<keyword evidence="2" id="KW-1185">Reference proteome</keyword>
<evidence type="ECO:0000313" key="2">
    <source>
        <dbReference type="Proteomes" id="UP001500618"/>
    </source>
</evidence>
<protein>
    <submittedName>
        <fullName evidence="1">DUF4291 domain-containing protein</fullName>
    </submittedName>
</protein>
<dbReference type="PANTHER" id="PTHR38567:SF1">
    <property type="entry name" value="DUF4291 DOMAIN-CONTAINING PROTEIN"/>
    <property type="match status" value="1"/>
</dbReference>
<name>A0ABP4TBS6_9ACTN</name>
<dbReference type="EMBL" id="BAAANY010000013">
    <property type="protein sequence ID" value="GAA1685486.1"/>
    <property type="molecule type" value="Genomic_DNA"/>
</dbReference>
<dbReference type="InterPro" id="IPR025633">
    <property type="entry name" value="DUF4291"/>
</dbReference>
<sequence>MDQIPARQVRAAYDDDTIIVYQAYASAIAEPAVTAQAFVPPFKIERMTWIKPSFLWMMYRCGWATKPDQERVLAIQLDRQFFDRCLTNATLSHYDRDIYASQVQWSRRKKQTHVRVQWDPERDLQLNPLPWRSIQIGIGGPHVRDYALTATRSVTDITGTVRKVRQLVVDGELTSAQSLLPSENPYDLPPEAAAAVGASVA</sequence>
<gene>
    <name evidence="1" type="ORF">GCM10009765_38450</name>
</gene>
<dbReference type="Proteomes" id="UP001500618">
    <property type="component" value="Unassembled WGS sequence"/>
</dbReference>
<organism evidence="1 2">
    <name type="scientific">Fodinicola feengrottensis</name>
    <dbReference type="NCBI Taxonomy" id="435914"/>
    <lineage>
        <taxon>Bacteria</taxon>
        <taxon>Bacillati</taxon>
        <taxon>Actinomycetota</taxon>
        <taxon>Actinomycetes</taxon>
        <taxon>Mycobacteriales</taxon>
        <taxon>Fodinicola</taxon>
    </lineage>
</organism>
<accession>A0ABP4TBS6</accession>
<dbReference type="Pfam" id="PF14124">
    <property type="entry name" value="DUF4291"/>
    <property type="match status" value="1"/>
</dbReference>